<reference evidence="3" key="1">
    <citation type="submission" date="2022-11" db="EMBL/GenBank/DDBJ databases">
        <title>Corynebacterium sp. isolated from Penguins.</title>
        <authorList>
            <person name="Sedlar K."/>
            <person name="Svec P."/>
        </authorList>
    </citation>
    <scope>NUCLEOTIDE SEQUENCE</scope>
    <source>
        <strain evidence="3">P5875</strain>
    </source>
</reference>
<proteinExistence type="predicted"/>
<evidence type="ECO:0008006" key="5">
    <source>
        <dbReference type="Google" id="ProtNLM"/>
    </source>
</evidence>
<evidence type="ECO:0000256" key="1">
    <source>
        <dbReference type="SAM" id="MobiDB-lite"/>
    </source>
</evidence>
<dbReference type="PROSITE" id="PS51257">
    <property type="entry name" value="PROKAR_LIPOPROTEIN"/>
    <property type="match status" value="1"/>
</dbReference>
<feature type="region of interest" description="Disordered" evidence="1">
    <location>
        <begin position="26"/>
        <end position="51"/>
    </location>
</feature>
<name>A0A9Q4CDA8_9CORY</name>
<accession>A0A9Q4CDA8</accession>
<protein>
    <recommendedName>
        <fullName evidence="5">Secreted protein</fullName>
    </recommendedName>
</protein>
<dbReference type="AlphaFoldDB" id="A0A9Q4CDA8"/>
<feature type="signal peptide" evidence="2">
    <location>
        <begin position="1"/>
        <end position="22"/>
    </location>
</feature>
<dbReference type="Proteomes" id="UP001070238">
    <property type="component" value="Unassembled WGS sequence"/>
</dbReference>
<feature type="chain" id="PRO_5040386839" description="Secreted protein" evidence="2">
    <location>
        <begin position="23"/>
        <end position="184"/>
    </location>
</feature>
<dbReference type="EMBL" id="JAPMKX010000001">
    <property type="protein sequence ID" value="MCX7537552.1"/>
    <property type="molecule type" value="Genomic_DNA"/>
</dbReference>
<keyword evidence="2" id="KW-0732">Signal</keyword>
<gene>
    <name evidence="3" type="ORF">OS123_03185</name>
</gene>
<evidence type="ECO:0000313" key="3">
    <source>
        <dbReference type="EMBL" id="MCX7537552.1"/>
    </source>
</evidence>
<dbReference type="RefSeq" id="WP_267169100.1">
    <property type="nucleotide sequence ID" value="NZ_JAPMKX010000001.1"/>
</dbReference>
<sequence>MTTRIRPAARIVVAALAAVTLAACSRDDADTSAPEPETTSSAPVVEEKTPFTPKQVEPVLVDQDLNDPAHDPGLNVDWEIMSVNYGNYGGSVIHVLITNRNDVPLPADAFTAPTLAISDYSGNLTQIQRMTEDQYPGLVSALDLPLGPGASTNLAYAFQTSYGALYNAEFKIGNVIFKGSLPRN</sequence>
<evidence type="ECO:0000256" key="2">
    <source>
        <dbReference type="SAM" id="SignalP"/>
    </source>
</evidence>
<evidence type="ECO:0000313" key="4">
    <source>
        <dbReference type="Proteomes" id="UP001070238"/>
    </source>
</evidence>
<organism evidence="3 4">
    <name type="scientific">Corynebacterium antarcticum</name>
    <dbReference type="NCBI Taxonomy" id="2800405"/>
    <lineage>
        <taxon>Bacteria</taxon>
        <taxon>Bacillati</taxon>
        <taxon>Actinomycetota</taxon>
        <taxon>Actinomycetes</taxon>
        <taxon>Mycobacteriales</taxon>
        <taxon>Corynebacteriaceae</taxon>
        <taxon>Corynebacterium</taxon>
    </lineage>
</organism>
<comment type="caution">
    <text evidence="3">The sequence shown here is derived from an EMBL/GenBank/DDBJ whole genome shotgun (WGS) entry which is preliminary data.</text>
</comment>